<dbReference type="OrthoDB" id="9776685at2"/>
<evidence type="ECO:0000313" key="3">
    <source>
        <dbReference type="Proteomes" id="UP000003244"/>
    </source>
</evidence>
<comment type="caution">
    <text evidence="2">The sequence shown here is derived from an EMBL/GenBank/DDBJ whole genome shotgun (WGS) entry which is preliminary data.</text>
</comment>
<dbReference type="PANTHER" id="PTHR22946">
    <property type="entry name" value="DIENELACTONE HYDROLASE DOMAIN-CONTAINING PROTEIN-RELATED"/>
    <property type="match status" value="1"/>
</dbReference>
<sequence length="255" mass="28897">MIKDFEIKKEDILIRGEVYLPPDYDGQSKLPVIIMSHEFGLTLNSTARYARRICPSGYAVCIFDFPGSGFGKSQGRDSVDMSIFTLKDDLLSVFEYIKTLDYIDKDRIIMGGLSQGGLVTALFAAEHTDEIYKMFLYYPALCIPDEVRAGNIMGTKIDLDNLEEKFRVTGSVNLGRKFVEDAVKLDPWKEMEGFDKPVLICHGTKDELVDISYAKKAADLYKDCKLVEVKGGKHIFFMPWHINDVVFETVNFLKA</sequence>
<dbReference type="Pfam" id="PF12146">
    <property type="entry name" value="Hydrolase_4"/>
    <property type="match status" value="1"/>
</dbReference>
<dbReference type="Proteomes" id="UP000003244">
    <property type="component" value="Unassembled WGS sequence"/>
</dbReference>
<dbReference type="STRING" id="596315.HMPREF0634_1069"/>
<proteinExistence type="predicted"/>
<dbReference type="InterPro" id="IPR050261">
    <property type="entry name" value="FrsA_esterase"/>
</dbReference>
<accession>E0E1U4</accession>
<dbReference type="eggNOG" id="COG1073">
    <property type="taxonomic scope" value="Bacteria"/>
</dbReference>
<dbReference type="RefSeq" id="WP_007788579.1">
    <property type="nucleotide sequence ID" value="NZ_ADGQ01000024.1"/>
</dbReference>
<reference evidence="2 3" key="1">
    <citation type="submission" date="2010-08" db="EMBL/GenBank/DDBJ databases">
        <authorList>
            <person name="Harkins D.M."/>
            <person name="Madupu R."/>
            <person name="Durkin A.S."/>
            <person name="Torralba M."/>
            <person name="Methe B."/>
            <person name="Sutton G.G."/>
            <person name="Nelson K.E."/>
        </authorList>
    </citation>
    <scope>NUCLEOTIDE SEQUENCE [LARGE SCALE GENOMIC DNA]</scope>
    <source>
        <strain evidence="2 3">DSM 17678</strain>
    </source>
</reference>
<dbReference type="SUPFAM" id="SSF53474">
    <property type="entry name" value="alpha/beta-Hydrolases"/>
    <property type="match status" value="1"/>
</dbReference>
<protein>
    <recommendedName>
        <fullName evidence="1">Serine aminopeptidase S33 domain-containing protein</fullName>
    </recommendedName>
</protein>
<evidence type="ECO:0000313" key="2">
    <source>
        <dbReference type="EMBL" id="EFM65130.1"/>
    </source>
</evidence>
<organism evidence="2 3">
    <name type="scientific">Peptostreptococcus stomatis DSM 17678</name>
    <dbReference type="NCBI Taxonomy" id="596315"/>
    <lineage>
        <taxon>Bacteria</taxon>
        <taxon>Bacillati</taxon>
        <taxon>Bacillota</taxon>
        <taxon>Clostridia</taxon>
        <taxon>Peptostreptococcales</taxon>
        <taxon>Peptostreptococcaceae</taxon>
        <taxon>Peptostreptococcus</taxon>
    </lineage>
</organism>
<dbReference type="GeneID" id="84800177"/>
<dbReference type="AlphaFoldDB" id="E0E1U4"/>
<dbReference type="InterPro" id="IPR029058">
    <property type="entry name" value="AB_hydrolase_fold"/>
</dbReference>
<gene>
    <name evidence="2" type="ORF">HMPREF0634_1069</name>
</gene>
<dbReference type="Gene3D" id="3.40.50.1820">
    <property type="entry name" value="alpha/beta hydrolase"/>
    <property type="match status" value="1"/>
</dbReference>
<evidence type="ECO:0000259" key="1">
    <source>
        <dbReference type="Pfam" id="PF12146"/>
    </source>
</evidence>
<keyword evidence="3" id="KW-1185">Reference proteome</keyword>
<dbReference type="EMBL" id="ADGQ01000024">
    <property type="protein sequence ID" value="EFM65130.1"/>
    <property type="molecule type" value="Genomic_DNA"/>
</dbReference>
<feature type="domain" description="Serine aminopeptidase S33" evidence="1">
    <location>
        <begin position="32"/>
        <end position="147"/>
    </location>
</feature>
<name>E0E1U4_9FIRM</name>
<dbReference type="InterPro" id="IPR022742">
    <property type="entry name" value="Hydrolase_4"/>
</dbReference>